<protein>
    <submittedName>
        <fullName evidence="2">DUF4112 domain-containing protein</fullName>
    </submittedName>
</protein>
<dbReference type="Proteomes" id="UP001193734">
    <property type="component" value="Unassembled WGS sequence"/>
</dbReference>
<dbReference type="GeneID" id="82156535"/>
<gene>
    <name evidence="2" type="ORF">HPS55_02035</name>
</gene>
<proteinExistence type="predicted"/>
<keyword evidence="1" id="KW-0472">Membrane</keyword>
<dbReference type="EMBL" id="JABKKE010000002">
    <property type="protein sequence ID" value="NPE13121.1"/>
    <property type="molecule type" value="Genomic_DNA"/>
</dbReference>
<feature type="transmembrane region" description="Helical" evidence="1">
    <location>
        <begin position="26"/>
        <end position="55"/>
    </location>
</feature>
<evidence type="ECO:0000256" key="1">
    <source>
        <dbReference type="SAM" id="Phobius"/>
    </source>
</evidence>
<dbReference type="RefSeq" id="WP_172176688.1">
    <property type="nucleotide sequence ID" value="NZ_CASGIA010000001.1"/>
</dbReference>
<comment type="caution">
    <text evidence="2">The sequence shown here is derived from an EMBL/GenBank/DDBJ whole genome shotgun (WGS) entry which is preliminary data.</text>
</comment>
<keyword evidence="3" id="KW-1185">Reference proteome</keyword>
<reference evidence="2 3" key="1">
    <citation type="submission" date="2020-05" db="EMBL/GenBank/DDBJ databases">
        <title>Distinct polysaccharide utilization as determinants for interspecies competition between intestinal Prevotella spp.</title>
        <authorList>
            <person name="Galvez E.J.C."/>
            <person name="Iljazovic A."/>
            <person name="Strowig T."/>
        </authorList>
    </citation>
    <scope>NUCLEOTIDE SEQUENCE [LARGE SCALE GENOMIC DNA]</scope>
    <source>
        <strain evidence="2 3">PROD</strain>
    </source>
</reference>
<evidence type="ECO:0000313" key="2">
    <source>
        <dbReference type="EMBL" id="NPE13121.1"/>
    </source>
</evidence>
<keyword evidence="1" id="KW-0812">Transmembrane</keyword>
<organism evidence="2 3">
    <name type="scientific">Xylanibacter rodentium</name>
    <dbReference type="NCBI Taxonomy" id="2736289"/>
    <lineage>
        <taxon>Bacteria</taxon>
        <taxon>Pseudomonadati</taxon>
        <taxon>Bacteroidota</taxon>
        <taxon>Bacteroidia</taxon>
        <taxon>Bacteroidales</taxon>
        <taxon>Prevotellaceae</taxon>
        <taxon>Xylanibacter</taxon>
    </lineage>
</organism>
<feature type="transmembrane region" description="Helical" evidence="1">
    <location>
        <begin position="75"/>
        <end position="92"/>
    </location>
</feature>
<name>A0ABX2ARD5_9BACT</name>
<dbReference type="Pfam" id="PF13430">
    <property type="entry name" value="DUF4112"/>
    <property type="match status" value="1"/>
</dbReference>
<feature type="transmembrane region" description="Helical" evidence="1">
    <location>
        <begin position="120"/>
        <end position="142"/>
    </location>
</feature>
<evidence type="ECO:0000313" key="3">
    <source>
        <dbReference type="Proteomes" id="UP001193734"/>
    </source>
</evidence>
<keyword evidence="1" id="KW-1133">Transmembrane helix</keyword>
<sequence>MRNREELKRHPMFVTLERIALYMDKYYIDGVIGLLPAVGDVFSALCTVPFVYFTLVVARSVPLTLAVINNTLRDILVGMIPFFVGDVLDFFYRSNSRNLRMIIGFVNGEQRIVRDVNRKAWQSVAVMIILIALIVLMIVLLMKLGTWVVSLF</sequence>
<accession>A0ABX2ARD5</accession>
<dbReference type="InterPro" id="IPR025187">
    <property type="entry name" value="DUF4112"/>
</dbReference>